<dbReference type="GO" id="GO:0005198">
    <property type="term" value="F:structural molecule activity"/>
    <property type="evidence" value="ECO:0007669"/>
    <property type="project" value="InterPro"/>
</dbReference>
<dbReference type="GO" id="GO:0003723">
    <property type="term" value="F:RNA binding"/>
    <property type="evidence" value="ECO:0007669"/>
    <property type="project" value="UniProtKB-KW"/>
</dbReference>
<name>A0A8S5KY90_9VIRU</name>
<keyword evidence="6" id="KW-0694">RNA-binding</keyword>
<evidence type="ECO:0000256" key="12">
    <source>
        <dbReference type="ARBA" id="ARBA00055478"/>
    </source>
</evidence>
<evidence type="ECO:0000256" key="2">
    <source>
        <dbReference type="ARBA" id="ARBA00018091"/>
    </source>
</evidence>
<gene>
    <name evidence="13" type="primary">AVE017_2</name>
</gene>
<dbReference type="InterPro" id="IPR015954">
    <property type="entry name" value="Phage_RNA-type_capsid"/>
</dbReference>
<dbReference type="Pfam" id="PF01819">
    <property type="entry name" value="Levi_coat"/>
    <property type="match status" value="1"/>
</dbReference>
<evidence type="ECO:0000256" key="5">
    <source>
        <dbReference type="ARBA" id="ARBA00022845"/>
    </source>
</evidence>
<evidence type="ECO:0000313" key="13">
    <source>
        <dbReference type="EMBL" id="DAD49858.1"/>
    </source>
</evidence>
<evidence type="ECO:0000256" key="6">
    <source>
        <dbReference type="ARBA" id="ARBA00022884"/>
    </source>
</evidence>
<organism evidence="13 14">
    <name type="scientific">ssRNA phage AVE017</name>
    <dbReference type="NCBI Taxonomy" id="2785989"/>
    <lineage>
        <taxon>Viruses</taxon>
        <taxon>Riboviria</taxon>
        <taxon>Orthornavirae</taxon>
        <taxon>Lenarviricota</taxon>
        <taxon>Leviviricetes</taxon>
        <taxon>Norzivirales</taxon>
        <taxon>Fiersviridae</taxon>
        <taxon>Emesvirus</taxon>
        <taxon>Emesvirus piscicola</taxon>
    </lineage>
</organism>
<comment type="subcellular location">
    <subcellularLocation>
        <location evidence="1">Virion</location>
    </subcellularLocation>
</comment>
<comment type="subunit">
    <text evidence="11">Homodimer. The capsid proteins form dimers that assemble by group of 5. Twelve such pentamers are linked together with free dimers. The homodimers binds to the viral RNA via an operator hairpin, but also to many other RNA sequences in the viral genome; this interaction probably shifts the virus from the replicative to the assembly phase and ensures specific encapsidation of the viral genome.</text>
</comment>
<keyword evidence="4" id="KW-0946">Virion</keyword>
<keyword evidence="5" id="KW-0810">Translation regulation</keyword>
<proteinExistence type="inferred from homology"/>
<keyword evidence="14" id="KW-1185">Reference proteome</keyword>
<evidence type="ECO:0000256" key="3">
    <source>
        <dbReference type="ARBA" id="ARBA00022561"/>
    </source>
</evidence>
<dbReference type="Proteomes" id="UP000682048">
    <property type="component" value="Segment"/>
</dbReference>
<evidence type="ECO:0000256" key="9">
    <source>
        <dbReference type="ARBA" id="ARBA00031336"/>
    </source>
</evidence>
<dbReference type="RefSeq" id="YP_010769329.1">
    <property type="nucleotide sequence ID" value="NC_073941.1"/>
</dbReference>
<keyword evidence="7" id="KW-1142">T=3 icosahedral capsid protein</keyword>
<dbReference type="SUPFAM" id="SSF55405">
    <property type="entry name" value="RNA bacteriophage capsid protein"/>
    <property type="match status" value="1"/>
</dbReference>
<evidence type="ECO:0000256" key="10">
    <source>
        <dbReference type="ARBA" id="ARBA00035111"/>
    </source>
</evidence>
<evidence type="ECO:0000313" key="14">
    <source>
        <dbReference type="Proteomes" id="UP000682048"/>
    </source>
</evidence>
<evidence type="ECO:0000256" key="4">
    <source>
        <dbReference type="ARBA" id="ARBA00022844"/>
    </source>
</evidence>
<protein>
    <recommendedName>
        <fullName evidence="2">Capsid protein</fullName>
    </recommendedName>
    <alternativeName>
        <fullName evidence="9">Coat protein</fullName>
    </alternativeName>
</protein>
<evidence type="ECO:0000256" key="7">
    <source>
        <dbReference type="ARBA" id="ARBA00023060"/>
    </source>
</evidence>
<evidence type="ECO:0000256" key="11">
    <source>
        <dbReference type="ARBA" id="ARBA00046996"/>
    </source>
</evidence>
<keyword evidence="3 13" id="KW-0167">Capsid protein</keyword>
<dbReference type="KEGG" id="vg:80398311"/>
<evidence type="ECO:0000256" key="8">
    <source>
        <dbReference type="ARBA" id="ARBA00029390"/>
    </source>
</evidence>
<dbReference type="InterPro" id="IPR002703">
    <property type="entry name" value="Levivir_coat"/>
</dbReference>
<dbReference type="GeneID" id="80398311"/>
<reference evidence="13" key="1">
    <citation type="submission" date="2020-09" db="EMBL/GenBank/DDBJ databases">
        <title>Leviviricetes taxonomy.</title>
        <authorList>
            <person name="Stockdale S.R."/>
            <person name="Callanan J."/>
            <person name="Adriaenssens E.M."/>
            <person name="Kuhn J.H."/>
            <person name="Rumnieks J."/>
            <person name="Shkoporov A."/>
            <person name="Draper L.A."/>
            <person name="Ross P."/>
            <person name="Hill C."/>
        </authorList>
    </citation>
    <scope>NUCLEOTIDE SEQUENCE</scope>
</reference>
<dbReference type="GO" id="GO:0039617">
    <property type="term" value="C:T=3 icosahedral viral capsid"/>
    <property type="evidence" value="ECO:0007669"/>
    <property type="project" value="UniProtKB-KW"/>
</dbReference>
<accession>A0A8S5KY90</accession>
<sequence length="130" mass="13563">MATHVQFVLVDNGGTGDVTVVPSNNSNGVAEWLSAASRSQAYRVTASVRQSSATNRKYTIKLEVPKMETQEIGGVQLPISAWKATASLDLTVPVYATMDDASTIAKALAGLFKVGNPIATAIGSNAGFYG</sequence>
<comment type="function">
    <text evidence="12">Capsid protein self-assembles to form an icosahedral capsid with a T=3 symmetry, about 26 nm in diameter, and consisting of 89 capsid proteins dimers (178 capsid proteins). Involved in viral genome encapsidation through the interaction between a capsid protein dimer and the multiple packaging signals present in the RNA genome. The capsid also contains 1 copy of the A2 maturation protein.</text>
</comment>
<evidence type="ECO:0000256" key="1">
    <source>
        <dbReference type="ARBA" id="ARBA00004328"/>
    </source>
</evidence>
<dbReference type="EMBL" id="BK013361">
    <property type="protein sequence ID" value="DAD49858.1"/>
    <property type="molecule type" value="Genomic_RNA"/>
</dbReference>
<comment type="function">
    <text evidence="8">Acts as a translational repressor of viral replicase synthesis late in infection. This latter function is the result of capsid protein interaction with an RNA hairpin which contains the replicase ribosome-binding site.</text>
</comment>
<comment type="similarity">
    <text evidence="10">Belongs to the Leviviricetes capsid protein family.</text>
</comment>
<dbReference type="Gene3D" id="3.30.380.10">
    <property type="entry name" value="MS2 Viral Coat Protein"/>
    <property type="match status" value="1"/>
</dbReference>